<dbReference type="EMBL" id="MU842871">
    <property type="protein sequence ID" value="KAK2028906.1"/>
    <property type="molecule type" value="Genomic_DNA"/>
</dbReference>
<feature type="domain" description="Rhodopsin" evidence="7">
    <location>
        <begin position="36"/>
        <end position="268"/>
    </location>
</feature>
<comment type="subcellular location">
    <subcellularLocation>
        <location evidence="1">Membrane</location>
        <topology evidence="1">Multi-pass membrane protein</topology>
    </subcellularLocation>
</comment>
<evidence type="ECO:0000256" key="2">
    <source>
        <dbReference type="ARBA" id="ARBA00022692"/>
    </source>
</evidence>
<accession>A0AAD9HGW8</accession>
<protein>
    <recommendedName>
        <fullName evidence="7">Rhodopsin domain-containing protein</fullName>
    </recommendedName>
</protein>
<feature type="transmembrane region" description="Helical" evidence="6">
    <location>
        <begin position="209"/>
        <end position="227"/>
    </location>
</feature>
<keyword evidence="4 6" id="KW-0472">Membrane</keyword>
<feature type="transmembrane region" description="Helical" evidence="6">
    <location>
        <begin position="174"/>
        <end position="197"/>
    </location>
</feature>
<comment type="similarity">
    <text evidence="5">Belongs to the SAT4 family.</text>
</comment>
<name>A0AAD9HGW8_9PEZI</name>
<feature type="transmembrane region" description="Helical" evidence="6">
    <location>
        <begin position="247"/>
        <end position="268"/>
    </location>
</feature>
<evidence type="ECO:0000313" key="9">
    <source>
        <dbReference type="Proteomes" id="UP001232148"/>
    </source>
</evidence>
<feature type="transmembrane region" description="Helical" evidence="6">
    <location>
        <begin position="132"/>
        <end position="154"/>
    </location>
</feature>
<keyword evidence="3 6" id="KW-1133">Transmembrane helix</keyword>
<comment type="caution">
    <text evidence="8">The sequence shown here is derived from an EMBL/GenBank/DDBJ whole genome shotgun (WGS) entry which is preliminary data.</text>
</comment>
<evidence type="ECO:0000313" key="8">
    <source>
        <dbReference type="EMBL" id="KAK2028906.1"/>
    </source>
</evidence>
<keyword evidence="2 6" id="KW-0812">Transmembrane</keyword>
<sequence>MDLPQLSPEELARDVSPMIVGVVSMCLVIATGILALRLWTRYHILQKVGWDDYVASFSLLSIWGCGVSVAVMTRYGLGRHQQTVSSLEEYIKELKSFWCVIFFYGYAHLSLKMAFLVQYYKVLCTPRMRRACIAAMIFIGLWAFADLFLILNVCSPLAGFWDPRVPAKCVDRKVLYYSFSAVSIATDVIIYLMPLPSLYRLGVPRSQKIYLLGIFSLGFFVVAIAVIRLQFLGDGPDVAWDNVESSLWSIAELTGAMVCLCLPTLKVLGSRLGLLSTRVAVNSETPASENQNIAGPPSLGLTTIDTVTASSPKKPAIASGHFVAESEQFHNGAFRQTPSLAAL</sequence>
<reference evidence="8" key="1">
    <citation type="submission" date="2021-06" db="EMBL/GenBank/DDBJ databases">
        <title>Comparative genomics, transcriptomics and evolutionary studies reveal genomic signatures of adaptation to plant cell wall in hemibiotrophic fungi.</title>
        <authorList>
            <consortium name="DOE Joint Genome Institute"/>
            <person name="Baroncelli R."/>
            <person name="Diaz J.F."/>
            <person name="Benocci T."/>
            <person name="Peng M."/>
            <person name="Battaglia E."/>
            <person name="Haridas S."/>
            <person name="Andreopoulos W."/>
            <person name="Labutti K."/>
            <person name="Pangilinan J."/>
            <person name="Floch G.L."/>
            <person name="Makela M.R."/>
            <person name="Henrissat B."/>
            <person name="Grigoriev I.V."/>
            <person name="Crouch J.A."/>
            <person name="De Vries R.P."/>
            <person name="Sukno S.A."/>
            <person name="Thon M.R."/>
        </authorList>
    </citation>
    <scope>NUCLEOTIDE SEQUENCE</scope>
    <source>
        <strain evidence="8">MAFF235873</strain>
    </source>
</reference>
<evidence type="ECO:0000256" key="6">
    <source>
        <dbReference type="SAM" id="Phobius"/>
    </source>
</evidence>
<feature type="transmembrane region" description="Helical" evidence="6">
    <location>
        <begin position="15"/>
        <end position="36"/>
    </location>
</feature>
<keyword evidence="9" id="KW-1185">Reference proteome</keyword>
<dbReference type="Pfam" id="PF20684">
    <property type="entry name" value="Fung_rhodopsin"/>
    <property type="match status" value="1"/>
</dbReference>
<dbReference type="GO" id="GO:0016020">
    <property type="term" value="C:membrane"/>
    <property type="evidence" value="ECO:0007669"/>
    <property type="project" value="UniProtKB-SubCell"/>
</dbReference>
<dbReference type="PANTHER" id="PTHR33048:SF47">
    <property type="entry name" value="INTEGRAL MEMBRANE PROTEIN-RELATED"/>
    <property type="match status" value="1"/>
</dbReference>
<evidence type="ECO:0000256" key="5">
    <source>
        <dbReference type="ARBA" id="ARBA00038359"/>
    </source>
</evidence>
<proteinExistence type="inferred from homology"/>
<evidence type="ECO:0000256" key="4">
    <source>
        <dbReference type="ARBA" id="ARBA00023136"/>
    </source>
</evidence>
<dbReference type="Proteomes" id="UP001232148">
    <property type="component" value="Unassembled WGS sequence"/>
</dbReference>
<gene>
    <name evidence="8" type="ORF">LX32DRAFT_693668</name>
</gene>
<evidence type="ECO:0000256" key="3">
    <source>
        <dbReference type="ARBA" id="ARBA00022989"/>
    </source>
</evidence>
<dbReference type="InterPro" id="IPR049326">
    <property type="entry name" value="Rhodopsin_dom_fungi"/>
</dbReference>
<evidence type="ECO:0000259" key="7">
    <source>
        <dbReference type="Pfam" id="PF20684"/>
    </source>
</evidence>
<feature type="transmembrane region" description="Helical" evidence="6">
    <location>
        <begin position="57"/>
        <end position="77"/>
    </location>
</feature>
<organism evidence="8 9">
    <name type="scientific">Colletotrichum zoysiae</name>
    <dbReference type="NCBI Taxonomy" id="1216348"/>
    <lineage>
        <taxon>Eukaryota</taxon>
        <taxon>Fungi</taxon>
        <taxon>Dikarya</taxon>
        <taxon>Ascomycota</taxon>
        <taxon>Pezizomycotina</taxon>
        <taxon>Sordariomycetes</taxon>
        <taxon>Hypocreomycetidae</taxon>
        <taxon>Glomerellales</taxon>
        <taxon>Glomerellaceae</taxon>
        <taxon>Colletotrichum</taxon>
        <taxon>Colletotrichum graminicola species complex</taxon>
    </lineage>
</organism>
<evidence type="ECO:0000256" key="1">
    <source>
        <dbReference type="ARBA" id="ARBA00004141"/>
    </source>
</evidence>
<dbReference type="AlphaFoldDB" id="A0AAD9HGW8"/>
<dbReference type="PANTHER" id="PTHR33048">
    <property type="entry name" value="PTH11-LIKE INTEGRAL MEMBRANE PROTEIN (AFU_ORTHOLOGUE AFUA_5G11245)"/>
    <property type="match status" value="1"/>
</dbReference>
<dbReference type="InterPro" id="IPR052337">
    <property type="entry name" value="SAT4-like"/>
</dbReference>
<feature type="transmembrane region" description="Helical" evidence="6">
    <location>
        <begin position="97"/>
        <end position="120"/>
    </location>
</feature>